<name>A0ABY5UXR2_9BACT</name>
<reference evidence="2" key="1">
    <citation type="journal article" date="2022" name="Cell">
        <title>Design, construction, and in vivo augmentation of a complex gut microbiome.</title>
        <authorList>
            <person name="Cheng A.G."/>
            <person name="Ho P.Y."/>
            <person name="Aranda-Diaz A."/>
            <person name="Jain S."/>
            <person name="Yu F.B."/>
            <person name="Meng X."/>
            <person name="Wang M."/>
            <person name="Iakiviak M."/>
            <person name="Nagashima K."/>
            <person name="Zhao A."/>
            <person name="Murugkar P."/>
            <person name="Patil A."/>
            <person name="Atabakhsh K."/>
            <person name="Weakley A."/>
            <person name="Yan J."/>
            <person name="Brumbaugh A.R."/>
            <person name="Higginbottom S."/>
            <person name="Dimas A."/>
            <person name="Shiver A.L."/>
            <person name="Deutschbauer A."/>
            <person name="Neff N."/>
            <person name="Sonnenburg J.L."/>
            <person name="Huang K.C."/>
            <person name="Fischbach M.A."/>
        </authorList>
    </citation>
    <scope>NUCLEOTIDE SEQUENCE</scope>
    <source>
        <strain evidence="2">AP11</strain>
    </source>
</reference>
<feature type="domain" description="DUF6562" evidence="1">
    <location>
        <begin position="34"/>
        <end position="345"/>
    </location>
</feature>
<dbReference type="EMBL" id="CP102294">
    <property type="protein sequence ID" value="UWN56745.1"/>
    <property type="molecule type" value="Genomic_DNA"/>
</dbReference>
<dbReference type="RefSeq" id="WP_019246892.1">
    <property type="nucleotide sequence ID" value="NZ_CAPH01000023.1"/>
</dbReference>
<keyword evidence="3" id="KW-1185">Reference proteome</keyword>
<sequence length="346" mass="38261">MKRVTIYIACLLVLVSTGCDKTVLEFPENGGVDPTLVNANLTLAIDPKIEPYEPTGRSKASEADLHDVRWIVEVFRDEIGGEPVERRVLGCEQAADGHHTIRTSLALHAARYHVVAWMDYVDDGSVADKYYTVPSLSAISVPEAGSYIGDEDHKDTYVAQQEIDLRAYRDRWNETVDATVTLQRPMAKIEFITTDIDKFLDELAARRTKAGNIAENLLTKNPDLSTIRVQVDYAGYFPSGFNAYTNKPNDARTGMSFGCSMRPLSDKEAHLASDYIFVNGSESAVKVNLTIRDGEGNLLNEIGDIDVPIVRGKLTTIRDEFLTRDYAPGIGINPGFDGEIDIVIPD</sequence>
<dbReference type="PROSITE" id="PS51257">
    <property type="entry name" value="PROKAR_LIPOPROTEIN"/>
    <property type="match status" value="1"/>
</dbReference>
<evidence type="ECO:0000313" key="2">
    <source>
        <dbReference type="EMBL" id="UWN56745.1"/>
    </source>
</evidence>
<dbReference type="Pfam" id="PF20200">
    <property type="entry name" value="DUF6562"/>
    <property type="match status" value="1"/>
</dbReference>
<dbReference type="GeneID" id="82891829"/>
<accession>A0ABY5UXR2</accession>
<organism evidence="2 3">
    <name type="scientific">Alistipes ihumii AP11</name>
    <dbReference type="NCBI Taxonomy" id="1211813"/>
    <lineage>
        <taxon>Bacteria</taxon>
        <taxon>Pseudomonadati</taxon>
        <taxon>Bacteroidota</taxon>
        <taxon>Bacteroidia</taxon>
        <taxon>Bacteroidales</taxon>
        <taxon>Rikenellaceae</taxon>
        <taxon>Alistipes</taxon>
    </lineage>
</organism>
<proteinExistence type="predicted"/>
<dbReference type="InterPro" id="IPR046692">
    <property type="entry name" value="DUF6562"/>
</dbReference>
<gene>
    <name evidence="2" type="ORF">NQ491_08805</name>
</gene>
<dbReference type="Proteomes" id="UP001059295">
    <property type="component" value="Chromosome"/>
</dbReference>
<protein>
    <recommendedName>
        <fullName evidence="1">DUF6562 domain-containing protein</fullName>
    </recommendedName>
</protein>
<evidence type="ECO:0000313" key="3">
    <source>
        <dbReference type="Proteomes" id="UP001059295"/>
    </source>
</evidence>
<evidence type="ECO:0000259" key="1">
    <source>
        <dbReference type="Pfam" id="PF20200"/>
    </source>
</evidence>